<evidence type="ECO:0000313" key="2">
    <source>
        <dbReference type="Proteomes" id="UP000799753"/>
    </source>
</evidence>
<proteinExistence type="predicted"/>
<keyword evidence="2" id="KW-1185">Reference proteome</keyword>
<organism evidence="1 2">
    <name type="scientific">Massarina eburnea CBS 473.64</name>
    <dbReference type="NCBI Taxonomy" id="1395130"/>
    <lineage>
        <taxon>Eukaryota</taxon>
        <taxon>Fungi</taxon>
        <taxon>Dikarya</taxon>
        <taxon>Ascomycota</taxon>
        <taxon>Pezizomycotina</taxon>
        <taxon>Dothideomycetes</taxon>
        <taxon>Pleosporomycetidae</taxon>
        <taxon>Pleosporales</taxon>
        <taxon>Massarineae</taxon>
        <taxon>Massarinaceae</taxon>
        <taxon>Massarina</taxon>
    </lineage>
</organism>
<dbReference type="OrthoDB" id="3806740at2759"/>
<gene>
    <name evidence="1" type="ORF">P280DRAFT_479978</name>
</gene>
<evidence type="ECO:0000313" key="1">
    <source>
        <dbReference type="EMBL" id="KAF2641612.1"/>
    </source>
</evidence>
<name>A0A6A6S3C8_9PLEO</name>
<accession>A0A6A6S3C8</accession>
<dbReference type="Proteomes" id="UP000799753">
    <property type="component" value="Unassembled WGS sequence"/>
</dbReference>
<protein>
    <submittedName>
        <fullName evidence="1">Uncharacterized protein</fullName>
    </submittedName>
</protein>
<sequence>MSSTSPPETFYEALSCNDILTTIHNAVNSRTNSFDTAVIAYKRTFESMDTATSVPEVEALAIECHLLLDKIDDLLTGQKTLLESLDAGVLARLLSRSMEVGEGVARRIVESRLECVWEGYWDAFCASCVEERRGDVDGEVEFVVRKIRGKGEGGEKMVMKQEPRISSATQDVVQDDGENVGVELVRDGIGV</sequence>
<dbReference type="EMBL" id="MU006783">
    <property type="protein sequence ID" value="KAF2641612.1"/>
    <property type="molecule type" value="Genomic_DNA"/>
</dbReference>
<reference evidence="1" key="1">
    <citation type="journal article" date="2020" name="Stud. Mycol.">
        <title>101 Dothideomycetes genomes: a test case for predicting lifestyles and emergence of pathogens.</title>
        <authorList>
            <person name="Haridas S."/>
            <person name="Albert R."/>
            <person name="Binder M."/>
            <person name="Bloem J."/>
            <person name="Labutti K."/>
            <person name="Salamov A."/>
            <person name="Andreopoulos B."/>
            <person name="Baker S."/>
            <person name="Barry K."/>
            <person name="Bills G."/>
            <person name="Bluhm B."/>
            <person name="Cannon C."/>
            <person name="Castanera R."/>
            <person name="Culley D."/>
            <person name="Daum C."/>
            <person name="Ezra D."/>
            <person name="Gonzalez J."/>
            <person name="Henrissat B."/>
            <person name="Kuo A."/>
            <person name="Liang C."/>
            <person name="Lipzen A."/>
            <person name="Lutzoni F."/>
            <person name="Magnuson J."/>
            <person name="Mondo S."/>
            <person name="Nolan M."/>
            <person name="Ohm R."/>
            <person name="Pangilinan J."/>
            <person name="Park H.-J."/>
            <person name="Ramirez L."/>
            <person name="Alfaro M."/>
            <person name="Sun H."/>
            <person name="Tritt A."/>
            <person name="Yoshinaga Y."/>
            <person name="Zwiers L.-H."/>
            <person name="Turgeon B."/>
            <person name="Goodwin S."/>
            <person name="Spatafora J."/>
            <person name="Crous P."/>
            <person name="Grigoriev I."/>
        </authorList>
    </citation>
    <scope>NUCLEOTIDE SEQUENCE</scope>
    <source>
        <strain evidence="1">CBS 473.64</strain>
    </source>
</reference>
<dbReference type="AlphaFoldDB" id="A0A6A6S3C8"/>